<gene>
    <name evidence="8" type="ORF">METZ01_LOCUS201888</name>
</gene>
<sequence length="314" mass="35489">MKIADLYQKKTFVFSIEIFPPKNTESLERLKLRLEEFKSYHPDFISVTYGAGGSTRENTHELASFIQNDLGIETMAHLTCVSHTRQEIEEVLEQFHQSGIENLMALRGDPPSGEKCFQRPSGGFAYAVELIQAVRSLNGFCIGAAGYPEGHVENPDKEADLRHQLAKVEAGADLLVSQFFLENEHFLKWRDRLRREGVEIPIIPGLLLPSSPDALFRMEELCGVLIPLSLRQKLERYAGDPNALKEIGWLHLAEQTEALIGEGIEGVHLYALNRLETIRRFSELIQPSLSFQETYPENPTRPSLAEKTEMPLTT</sequence>
<dbReference type="EMBL" id="UINC01044080">
    <property type="protein sequence ID" value="SVB49034.1"/>
    <property type="molecule type" value="Genomic_DNA"/>
</dbReference>
<keyword evidence="5" id="KW-0274">FAD</keyword>
<dbReference type="GO" id="GO:0005829">
    <property type="term" value="C:cytosol"/>
    <property type="evidence" value="ECO:0007669"/>
    <property type="project" value="TreeGrafter"/>
</dbReference>
<dbReference type="InterPro" id="IPR003171">
    <property type="entry name" value="Mehydrof_redctse-like"/>
</dbReference>
<evidence type="ECO:0000256" key="7">
    <source>
        <dbReference type="SAM" id="MobiDB-lite"/>
    </source>
</evidence>
<proteinExistence type="inferred from homology"/>
<dbReference type="PANTHER" id="PTHR45754">
    <property type="entry name" value="METHYLENETETRAHYDROFOLATE REDUCTASE"/>
    <property type="match status" value="1"/>
</dbReference>
<dbReference type="UniPathway" id="UPA00193"/>
<evidence type="ECO:0000313" key="8">
    <source>
        <dbReference type="EMBL" id="SVB49034.1"/>
    </source>
</evidence>
<dbReference type="SUPFAM" id="SSF51730">
    <property type="entry name" value="FAD-linked oxidoreductase"/>
    <property type="match status" value="1"/>
</dbReference>
<evidence type="ECO:0000256" key="1">
    <source>
        <dbReference type="ARBA" id="ARBA00001974"/>
    </source>
</evidence>
<accession>A0A382EG35</accession>
<keyword evidence="6" id="KW-0560">Oxidoreductase</keyword>
<dbReference type="Gene3D" id="3.20.20.220">
    <property type="match status" value="1"/>
</dbReference>
<dbReference type="InterPro" id="IPR029041">
    <property type="entry name" value="FAD-linked_oxidoreductase-like"/>
</dbReference>
<dbReference type="Pfam" id="PF02219">
    <property type="entry name" value="MTHFR"/>
    <property type="match status" value="1"/>
</dbReference>
<feature type="compositionally biased region" description="Polar residues" evidence="7">
    <location>
        <begin position="292"/>
        <end position="301"/>
    </location>
</feature>
<protein>
    <submittedName>
        <fullName evidence="8">Uncharacterized protein</fullName>
    </submittedName>
</protein>
<dbReference type="GO" id="GO:0071949">
    <property type="term" value="F:FAD binding"/>
    <property type="evidence" value="ECO:0007669"/>
    <property type="project" value="TreeGrafter"/>
</dbReference>
<reference evidence="8" key="1">
    <citation type="submission" date="2018-05" db="EMBL/GenBank/DDBJ databases">
        <authorList>
            <person name="Lanie J.A."/>
            <person name="Ng W.-L."/>
            <person name="Kazmierczak K.M."/>
            <person name="Andrzejewski T.M."/>
            <person name="Davidsen T.M."/>
            <person name="Wayne K.J."/>
            <person name="Tettelin H."/>
            <person name="Glass J.I."/>
            <person name="Rusch D."/>
            <person name="Podicherti R."/>
            <person name="Tsui H.-C.T."/>
            <person name="Winkler M.E."/>
        </authorList>
    </citation>
    <scope>NUCLEOTIDE SEQUENCE</scope>
</reference>
<evidence type="ECO:0000256" key="5">
    <source>
        <dbReference type="ARBA" id="ARBA00022827"/>
    </source>
</evidence>
<dbReference type="GO" id="GO:0009086">
    <property type="term" value="P:methionine biosynthetic process"/>
    <property type="evidence" value="ECO:0007669"/>
    <property type="project" value="TreeGrafter"/>
</dbReference>
<dbReference type="GO" id="GO:0035999">
    <property type="term" value="P:tetrahydrofolate interconversion"/>
    <property type="evidence" value="ECO:0007669"/>
    <property type="project" value="UniProtKB-UniPathway"/>
</dbReference>
<comment type="pathway">
    <text evidence="2">One-carbon metabolism; tetrahydrofolate interconversion.</text>
</comment>
<dbReference type="AlphaFoldDB" id="A0A382EG35"/>
<comment type="similarity">
    <text evidence="3">Belongs to the methylenetetrahydrofolate reductase family.</text>
</comment>
<evidence type="ECO:0000256" key="4">
    <source>
        <dbReference type="ARBA" id="ARBA00022630"/>
    </source>
</evidence>
<comment type="cofactor">
    <cofactor evidence="1">
        <name>FAD</name>
        <dbReference type="ChEBI" id="CHEBI:57692"/>
    </cofactor>
</comment>
<dbReference type="CDD" id="cd00537">
    <property type="entry name" value="MTHFR"/>
    <property type="match status" value="1"/>
</dbReference>
<feature type="compositionally biased region" description="Basic and acidic residues" evidence="7">
    <location>
        <begin position="304"/>
        <end position="314"/>
    </location>
</feature>
<dbReference type="GO" id="GO:0004489">
    <property type="term" value="F:methylenetetrahydrofolate reductase [NAD(P)H] activity"/>
    <property type="evidence" value="ECO:0007669"/>
    <property type="project" value="InterPro"/>
</dbReference>
<feature type="region of interest" description="Disordered" evidence="7">
    <location>
        <begin position="292"/>
        <end position="314"/>
    </location>
</feature>
<evidence type="ECO:0000256" key="2">
    <source>
        <dbReference type="ARBA" id="ARBA00004777"/>
    </source>
</evidence>
<name>A0A382EG35_9ZZZZ</name>
<evidence type="ECO:0000256" key="3">
    <source>
        <dbReference type="ARBA" id="ARBA00006743"/>
    </source>
</evidence>
<dbReference type="PANTHER" id="PTHR45754:SF3">
    <property type="entry name" value="METHYLENETETRAHYDROFOLATE REDUCTASE (NADPH)"/>
    <property type="match status" value="1"/>
</dbReference>
<organism evidence="8">
    <name type="scientific">marine metagenome</name>
    <dbReference type="NCBI Taxonomy" id="408172"/>
    <lineage>
        <taxon>unclassified sequences</taxon>
        <taxon>metagenomes</taxon>
        <taxon>ecological metagenomes</taxon>
    </lineage>
</organism>
<keyword evidence="4" id="KW-0285">Flavoprotein</keyword>
<evidence type="ECO:0000256" key="6">
    <source>
        <dbReference type="ARBA" id="ARBA00023002"/>
    </source>
</evidence>